<dbReference type="NCBIfam" id="NF033546">
    <property type="entry name" value="transpos_IS21"/>
    <property type="match status" value="1"/>
</dbReference>
<evidence type="ECO:0000256" key="2">
    <source>
        <dbReference type="ARBA" id="ARBA00022578"/>
    </source>
</evidence>
<dbReference type="Gene3D" id="3.30.420.10">
    <property type="entry name" value="Ribonuclease H-like superfamily/Ribonuclease H"/>
    <property type="match status" value="1"/>
</dbReference>
<evidence type="ECO:0000256" key="1">
    <source>
        <dbReference type="ARBA" id="ARBA00009277"/>
    </source>
</evidence>
<keyword evidence="9" id="KW-1185">Reference proteome</keyword>
<feature type="domain" description="Integrase catalytic" evidence="7">
    <location>
        <begin position="99"/>
        <end position="289"/>
    </location>
</feature>
<dbReference type="Pfam" id="PF00665">
    <property type="entry name" value="rve"/>
    <property type="match status" value="1"/>
</dbReference>
<dbReference type="PANTHER" id="PTHR35004">
    <property type="entry name" value="TRANSPOSASE RV3428C-RELATED"/>
    <property type="match status" value="1"/>
</dbReference>
<dbReference type="InterPro" id="IPR001387">
    <property type="entry name" value="Cro/C1-type_HTH"/>
</dbReference>
<dbReference type="SUPFAM" id="SSF46689">
    <property type="entry name" value="Homeodomain-like"/>
    <property type="match status" value="1"/>
</dbReference>
<dbReference type="SUPFAM" id="SSF53098">
    <property type="entry name" value="Ribonuclease H-like"/>
    <property type="match status" value="1"/>
</dbReference>
<gene>
    <name evidence="8" type="ORF">J2W69_004175</name>
</gene>
<dbReference type="InterPro" id="IPR036397">
    <property type="entry name" value="RNaseH_sf"/>
</dbReference>
<protein>
    <submittedName>
        <fullName evidence="8">Transposase</fullName>
    </submittedName>
</protein>
<dbReference type="InterPro" id="IPR001584">
    <property type="entry name" value="Integrase_cat-core"/>
</dbReference>
<sequence length="337" mass="38935">MKIQILHQQGLSQRAIAKQLGISRNTVKRYLRAKIDTPVYSTRGKGRSLLNPFKPFLHSRIAQAKPVHLSGEVLFRELKELGYTGSLSLLRQYLYQYRGKPVPEPVVRFETEVGKQMQVDWGQMQGGKEPIHAFIAVLGYSRAMMVVFTDNMRYATLEQCHRLTFDYFQGIPREVWYDNMKTVVIERDAYGEGEHKLNQAFYQFAKSMGFIPKLCHTYRPQTKGKVERMVRYVRDNFFRPLQTKLMAQGQTLDINTANEQVALWLETVAHQRIHDTTKQKPAERLAEERKALQALPPRLLPVASTLPEHSSLPSLSVLNQQPLHHDLSIYDQLMEAI</sequence>
<feature type="domain" description="HTH IS21-type" evidence="5">
    <location>
        <begin position="1"/>
        <end position="61"/>
    </location>
</feature>
<organism evidence="8 9">
    <name type="scientific">Rheinheimera soli</name>
    <dbReference type="NCBI Taxonomy" id="443616"/>
    <lineage>
        <taxon>Bacteria</taxon>
        <taxon>Pseudomonadati</taxon>
        <taxon>Pseudomonadota</taxon>
        <taxon>Gammaproteobacteria</taxon>
        <taxon>Chromatiales</taxon>
        <taxon>Chromatiaceae</taxon>
        <taxon>Rheinheimera</taxon>
    </lineage>
</organism>
<evidence type="ECO:0000259" key="7">
    <source>
        <dbReference type="PROSITE" id="PS50994"/>
    </source>
</evidence>
<dbReference type="InterPro" id="IPR017894">
    <property type="entry name" value="HTH_IS21_transposase_type"/>
</dbReference>
<reference evidence="8 9" key="1">
    <citation type="submission" date="2023-07" db="EMBL/GenBank/DDBJ databases">
        <title>Sorghum-associated microbial communities from plants grown in Nebraska, USA.</title>
        <authorList>
            <person name="Schachtman D."/>
        </authorList>
    </citation>
    <scope>NUCLEOTIDE SEQUENCE [LARGE SCALE GENOMIC DNA]</scope>
    <source>
        <strain evidence="8 9">4138</strain>
    </source>
</reference>
<dbReference type="EMBL" id="JAVDWR010000054">
    <property type="protein sequence ID" value="MDR7123187.1"/>
    <property type="molecule type" value="Genomic_DNA"/>
</dbReference>
<name>A0ABU1W5F3_9GAMM</name>
<comment type="similarity">
    <text evidence="1">Belongs to the transposase IS21/IS408/IS1162 family.</text>
</comment>
<evidence type="ECO:0000259" key="5">
    <source>
        <dbReference type="PROSITE" id="PS50531"/>
    </source>
</evidence>
<dbReference type="PROSITE" id="PS50943">
    <property type="entry name" value="HTH_CROC1"/>
    <property type="match status" value="1"/>
</dbReference>
<evidence type="ECO:0000259" key="6">
    <source>
        <dbReference type="PROSITE" id="PS50943"/>
    </source>
</evidence>
<dbReference type="InterPro" id="IPR006120">
    <property type="entry name" value="Resolvase_HTH_dom"/>
</dbReference>
<dbReference type="InterPro" id="IPR012337">
    <property type="entry name" value="RNaseH-like_sf"/>
</dbReference>
<evidence type="ECO:0000313" key="8">
    <source>
        <dbReference type="EMBL" id="MDR7123187.1"/>
    </source>
</evidence>
<comment type="caution">
    <text evidence="8">The sequence shown here is derived from an EMBL/GenBank/DDBJ whole genome shotgun (WGS) entry which is preliminary data.</text>
</comment>
<dbReference type="Proteomes" id="UP001257909">
    <property type="component" value="Unassembled WGS sequence"/>
</dbReference>
<dbReference type="Pfam" id="PF02796">
    <property type="entry name" value="HTH_7"/>
    <property type="match status" value="1"/>
</dbReference>
<dbReference type="PROSITE" id="PS50994">
    <property type="entry name" value="INTEGRASE"/>
    <property type="match status" value="1"/>
</dbReference>
<keyword evidence="4" id="KW-0233">DNA recombination</keyword>
<dbReference type="Gene3D" id="1.10.10.60">
    <property type="entry name" value="Homeodomain-like"/>
    <property type="match status" value="1"/>
</dbReference>
<proteinExistence type="inferred from homology"/>
<feature type="domain" description="HTH cro/C1-type" evidence="6">
    <location>
        <begin position="8"/>
        <end position="34"/>
    </location>
</feature>
<evidence type="ECO:0000313" key="9">
    <source>
        <dbReference type="Proteomes" id="UP001257909"/>
    </source>
</evidence>
<dbReference type="PANTHER" id="PTHR35004:SF6">
    <property type="entry name" value="TRANSPOSASE"/>
    <property type="match status" value="1"/>
</dbReference>
<dbReference type="PROSITE" id="PS50531">
    <property type="entry name" value="HTH_IS21"/>
    <property type="match status" value="1"/>
</dbReference>
<evidence type="ECO:0000256" key="4">
    <source>
        <dbReference type="ARBA" id="ARBA00023172"/>
    </source>
</evidence>
<dbReference type="InterPro" id="IPR009057">
    <property type="entry name" value="Homeodomain-like_sf"/>
</dbReference>
<keyword evidence="2" id="KW-0815">Transposition</keyword>
<keyword evidence="3" id="KW-0238">DNA-binding</keyword>
<accession>A0ABU1W5F3</accession>
<evidence type="ECO:0000256" key="3">
    <source>
        <dbReference type="ARBA" id="ARBA00023125"/>
    </source>
</evidence>